<accession>A6IE99</accession>
<dbReference type="AlphaFoldDB" id="A6IE99"/>
<sequence length="41" mass="4592">MMAGQGIDHNVHRMLLGASACCHPLAEQYYLSFPSPWLMKS</sequence>
<dbReference type="Proteomes" id="UP000234681">
    <property type="component" value="Chromosome 4"/>
</dbReference>
<gene>
    <name evidence="1" type="ORF">rCG_63679</name>
</gene>
<evidence type="ECO:0000313" key="1">
    <source>
        <dbReference type="EMBL" id="EDM15186.1"/>
    </source>
</evidence>
<evidence type="ECO:0000313" key="2">
    <source>
        <dbReference type="Proteomes" id="UP000234681"/>
    </source>
</evidence>
<protein>
    <submittedName>
        <fullName evidence="1">RCG63679</fullName>
    </submittedName>
</protein>
<reference evidence="2" key="1">
    <citation type="submission" date="2005-09" db="EMBL/GenBank/DDBJ databases">
        <authorList>
            <person name="Mural R.J."/>
            <person name="Li P.W."/>
            <person name="Adams M.D."/>
            <person name="Amanatides P.G."/>
            <person name="Baden-Tillson H."/>
            <person name="Barnstead M."/>
            <person name="Chin S.H."/>
            <person name="Dew I."/>
            <person name="Evans C.A."/>
            <person name="Ferriera S."/>
            <person name="Flanigan M."/>
            <person name="Fosler C."/>
            <person name="Glodek A."/>
            <person name="Gu Z."/>
            <person name="Holt R.A."/>
            <person name="Jennings D."/>
            <person name="Kraft C.L."/>
            <person name="Lu F."/>
            <person name="Nguyen T."/>
            <person name="Nusskern D.R."/>
            <person name="Pfannkoch C.M."/>
            <person name="Sitter C."/>
            <person name="Sutton G.G."/>
            <person name="Venter J.C."/>
            <person name="Wang Z."/>
            <person name="Woodage T."/>
            <person name="Zheng X.H."/>
            <person name="Zhong F."/>
        </authorList>
    </citation>
    <scope>NUCLEOTIDE SEQUENCE [LARGE SCALE GENOMIC DNA]</scope>
    <source>
        <strain>BN</strain>
        <strain evidence="2">Sprague-Dawley</strain>
    </source>
</reference>
<name>A6IE99_RAT</name>
<organism evidence="1 2">
    <name type="scientific">Rattus norvegicus</name>
    <name type="common">Rat</name>
    <dbReference type="NCBI Taxonomy" id="10116"/>
    <lineage>
        <taxon>Eukaryota</taxon>
        <taxon>Metazoa</taxon>
        <taxon>Chordata</taxon>
        <taxon>Craniata</taxon>
        <taxon>Vertebrata</taxon>
        <taxon>Euteleostomi</taxon>
        <taxon>Mammalia</taxon>
        <taxon>Eutheria</taxon>
        <taxon>Euarchontoglires</taxon>
        <taxon>Glires</taxon>
        <taxon>Rodentia</taxon>
        <taxon>Myomorpha</taxon>
        <taxon>Muroidea</taxon>
        <taxon>Muridae</taxon>
        <taxon>Murinae</taxon>
        <taxon>Rattus</taxon>
    </lineage>
</organism>
<proteinExistence type="predicted"/>
<dbReference type="EMBL" id="CH473959">
    <property type="protein sequence ID" value="EDM15186.1"/>
    <property type="molecule type" value="Genomic_DNA"/>
</dbReference>